<evidence type="ECO:0000256" key="2">
    <source>
        <dbReference type="SAM" id="MobiDB-lite"/>
    </source>
</evidence>
<dbReference type="GO" id="GO:0000978">
    <property type="term" value="F:RNA polymerase II cis-regulatory region sequence-specific DNA binding"/>
    <property type="evidence" value="ECO:0007669"/>
    <property type="project" value="TreeGrafter"/>
</dbReference>
<evidence type="ECO:0000313" key="3">
    <source>
        <dbReference type="EMBL" id="CAD7247569.1"/>
    </source>
</evidence>
<feature type="compositionally biased region" description="Polar residues" evidence="2">
    <location>
        <begin position="504"/>
        <end position="519"/>
    </location>
</feature>
<dbReference type="OrthoDB" id="6373274at2759"/>
<dbReference type="GO" id="GO:0000981">
    <property type="term" value="F:DNA-binding transcription factor activity, RNA polymerase II-specific"/>
    <property type="evidence" value="ECO:0007669"/>
    <property type="project" value="TreeGrafter"/>
</dbReference>
<name>A0A7R9A7Q2_9CRUS</name>
<dbReference type="GO" id="GO:0005634">
    <property type="term" value="C:nucleus"/>
    <property type="evidence" value="ECO:0007669"/>
    <property type="project" value="TreeGrafter"/>
</dbReference>
<dbReference type="Proteomes" id="UP000677054">
    <property type="component" value="Unassembled WGS sequence"/>
</dbReference>
<dbReference type="GO" id="GO:0005667">
    <property type="term" value="C:transcription regulator complex"/>
    <property type="evidence" value="ECO:0007669"/>
    <property type="project" value="TreeGrafter"/>
</dbReference>
<dbReference type="EMBL" id="CAJPEV010001499">
    <property type="protein sequence ID" value="CAG0892982.1"/>
    <property type="molecule type" value="Genomic_DNA"/>
</dbReference>
<feature type="compositionally biased region" description="Acidic residues" evidence="2">
    <location>
        <begin position="178"/>
        <end position="200"/>
    </location>
</feature>
<feature type="region of interest" description="Disordered" evidence="2">
    <location>
        <begin position="155"/>
        <end position="220"/>
    </location>
</feature>
<gene>
    <name evidence="3" type="ORF">DSTB1V02_LOCUS7399</name>
</gene>
<feature type="compositionally biased region" description="Gly residues" evidence="2">
    <location>
        <begin position="207"/>
        <end position="218"/>
    </location>
</feature>
<proteinExistence type="predicted"/>
<protein>
    <submittedName>
        <fullName evidence="3">Uncharacterized protein</fullName>
    </submittedName>
</protein>
<evidence type="ECO:0000256" key="1">
    <source>
        <dbReference type="SAM" id="Coils"/>
    </source>
</evidence>
<dbReference type="PANTHER" id="PTHR12577:SF6">
    <property type="entry name" value="DACHSHUND, ISOFORM B"/>
    <property type="match status" value="1"/>
</dbReference>
<dbReference type="InterPro" id="IPR052417">
    <property type="entry name" value="Dachshund_domain"/>
</dbReference>
<keyword evidence="1" id="KW-0175">Coiled coil</keyword>
<organism evidence="3">
    <name type="scientific">Darwinula stevensoni</name>
    <dbReference type="NCBI Taxonomy" id="69355"/>
    <lineage>
        <taxon>Eukaryota</taxon>
        <taxon>Metazoa</taxon>
        <taxon>Ecdysozoa</taxon>
        <taxon>Arthropoda</taxon>
        <taxon>Crustacea</taxon>
        <taxon>Oligostraca</taxon>
        <taxon>Ostracoda</taxon>
        <taxon>Podocopa</taxon>
        <taxon>Podocopida</taxon>
        <taxon>Darwinulocopina</taxon>
        <taxon>Darwinuloidea</taxon>
        <taxon>Darwinulidae</taxon>
        <taxon>Darwinula</taxon>
    </lineage>
</organism>
<feature type="region of interest" description="Disordered" evidence="2">
    <location>
        <begin position="405"/>
        <end position="429"/>
    </location>
</feature>
<feature type="coiled-coil region" evidence="1">
    <location>
        <begin position="261"/>
        <end position="295"/>
    </location>
</feature>
<reference evidence="3" key="1">
    <citation type="submission" date="2020-11" db="EMBL/GenBank/DDBJ databases">
        <authorList>
            <person name="Tran Van P."/>
        </authorList>
    </citation>
    <scope>NUCLEOTIDE SEQUENCE</scope>
</reference>
<dbReference type="PANTHER" id="PTHR12577">
    <property type="entry name" value="DACHSHUND"/>
    <property type="match status" value="1"/>
</dbReference>
<keyword evidence="4" id="KW-1185">Reference proteome</keyword>
<sequence length="519" mass="56734">MLGSPVGSFGLPSPLHALQGFPAGAAAAAAAAHEYLRLKKARLANGTDFPTYENGHLQEKSPLLANGYNQPPTHLSAMQLLSAGFNPHPGAHHGSPADVRSVMMSSSGAAGFPVSVSSQHLAAAAAAAAVARPYHPFGSLKAGFLAGSRDPIMLRSDPANGVNSPVLNLSKKGGESASDGDGEQEEEEEEEDEDYSETEFEEHKGLPTGGAGKSGETGGITPEQLYSSFLGSVHQLSSTETLLRNIEGLLRVAAESARQTDRQVQLEKAELKMELAREREQREGSERQLNEEQRIRGLHEISHDSAGRGDNRRLGKRFGAVKRKRPDEYHVNRRETTMMMMQATFSRGKTIRFVIDPPTPAFLSLVDGISSGEKRDDSRVWPKDLDLSRSFLDHRSASSFTPSSYEEVRSNMGSSNSVAVTQRRLRKEKRLRRRAQENLEGELRRRRHLEELLTTSAPPELLRKIQDVLKWDGGKVEEGGEGGSEGAEHPPKSPTSPPVKTEGNRQNYYQNSLLFMNST</sequence>
<accession>A0A7R9A7Q2</accession>
<feature type="region of interest" description="Disordered" evidence="2">
    <location>
        <begin position="473"/>
        <end position="519"/>
    </location>
</feature>
<evidence type="ECO:0000313" key="4">
    <source>
        <dbReference type="Proteomes" id="UP000677054"/>
    </source>
</evidence>
<feature type="compositionally biased region" description="Polar residues" evidence="2">
    <location>
        <begin position="411"/>
        <end position="420"/>
    </location>
</feature>
<dbReference type="AlphaFoldDB" id="A0A7R9A7Q2"/>
<dbReference type="EMBL" id="LR901016">
    <property type="protein sequence ID" value="CAD7247569.1"/>
    <property type="molecule type" value="Genomic_DNA"/>
</dbReference>